<dbReference type="InterPro" id="IPR046193">
    <property type="entry name" value="DUF6221"/>
</dbReference>
<organism evidence="1 2">
    <name type="scientific">Rhodococcus phage Trogglehumper</name>
    <dbReference type="NCBI Taxonomy" id="3038381"/>
    <lineage>
        <taxon>Viruses</taxon>
        <taxon>Duplodnaviria</taxon>
        <taxon>Heunggongvirae</taxon>
        <taxon>Uroviricota</taxon>
        <taxon>Caudoviricetes</taxon>
        <taxon>Caudoviricetes incertae sedis</taxon>
        <taxon>Trogglehumpervirus</taxon>
        <taxon>Trogglehumpervirus trogglehumper</taxon>
    </lineage>
</organism>
<protein>
    <submittedName>
        <fullName evidence="1">Uncharacterized protein</fullName>
    </submittedName>
</protein>
<evidence type="ECO:0000313" key="1">
    <source>
        <dbReference type="EMBL" id="WGH21898.1"/>
    </source>
</evidence>
<dbReference type="EMBL" id="OQ709222">
    <property type="protein sequence ID" value="WGH21898.1"/>
    <property type="molecule type" value="Genomic_DNA"/>
</dbReference>
<proteinExistence type="predicted"/>
<reference evidence="1" key="1">
    <citation type="submission" date="2023-03" db="EMBL/GenBank/DDBJ databases">
        <authorList>
            <person name="Aguilar E."/>
            <person name="Antigua R."/>
            <person name="Antonino C."/>
            <person name="Bisram R."/>
            <person name="Chen J."/>
            <person name="Davilmar B."/>
            <person name="Del R.K."/>
            <person name="Germosen J."/>
            <person name="Hernandez J."/>
            <person name="Kelloggs L."/>
            <person name="Lema C."/>
            <person name="Li J."/>
            <person name="Melendez A."/>
            <person name="Mohammed I."/>
            <person name="Ryan A."/>
            <person name="Singh S."/>
            <person name="Tariq H."/>
            <person name="Golebiewska U.P."/>
            <person name="Russell D.A."/>
            <person name="Jacobs-Sera D."/>
            <person name="Hatfull G.F."/>
        </authorList>
    </citation>
    <scope>NUCLEOTIDE SEQUENCE</scope>
</reference>
<gene>
    <name evidence="1" type="primary">13</name>
    <name evidence="1" type="ORF">SEA_TROGGLEHUMPER_13</name>
</gene>
<name>A0AAF0GID9_9CAUD</name>
<dbReference type="Pfam" id="PF19730">
    <property type="entry name" value="DUF6221"/>
    <property type="match status" value="1"/>
</dbReference>
<dbReference type="Proteomes" id="UP001242841">
    <property type="component" value="Segment"/>
</dbReference>
<keyword evidence="2" id="KW-1185">Reference proteome</keyword>
<accession>A0AAF0GID9</accession>
<evidence type="ECO:0000313" key="2">
    <source>
        <dbReference type="Proteomes" id="UP001242841"/>
    </source>
</evidence>
<sequence length="194" mass="22013">MTDTIDERSREQIAFVRDRLNEEYARAIAAISTNRDETPRDPDKDGGVWHVSDDICHSGCRIEGDHMVIYDEGGHTPAQAKHIASQDPAATLRDIEAKRYLLHRITKSVIEFESIPTDQDDVELAVWSTVLDELTWKWGDHPDFPDDWVPVRFEEVPDDPIAGVEADNARLAELCPERPVNPTARGPFPFKIDK</sequence>